<proteinExistence type="predicted"/>
<feature type="compositionally biased region" description="Polar residues" evidence="2">
    <location>
        <begin position="405"/>
        <end position="418"/>
    </location>
</feature>
<dbReference type="Proteomes" id="UP000054007">
    <property type="component" value="Unassembled WGS sequence"/>
</dbReference>
<dbReference type="PANTHER" id="PTHR42107:SF1">
    <property type="entry name" value="WHIM1 DOMAIN-CONTAINING PROTEIN"/>
    <property type="match status" value="1"/>
</dbReference>
<sequence length="550" mass="61321">MATVRPEPKAHICPPSNANHPSGRWESLFIYSFICKFTTLKGKVEGLDTPMDLEESLMTEEANPVLMQILKAFILNLKPQTRNLGIEQIASTVSAILNDHFRTGERSVFWDESLSQNVDPLHDHKQSFFALGWDMKLKILRQLVEFQLCYKADIKGKIDRAWGVTPGKGRKKESASAQVKTEDVPQDQLLLLPIGQDKDRKRYWVADASPRVYVSTNPWKITALFAAETTTRDEYVALLERLREGIPADGAKQTRQEKALVDLVKVLDDRLPEIEAEMARKERAKKKAEKRFELLAQAELRETRTRRQTKKPAYTYKEEEDDSADEVTGEDYKAADEEEDIPDEDEDFINDAEDSDGRPSKRRRKANNGDDLRRSTRATRNTEKRAASEDDPWADMREGARRSTRLGNTDTVPTTRSSRPSKRARTVESTASGTSSDVPPADSKNTRAAERKAINLKKSGAAALKQGEKAVAAIPGKKKSRFWVYAVDEEDAASEQNGDDEGEQNGASKGEPMDVDENGAEGSVSVSNGNRAASEMESESGEPASSVAEA</sequence>
<evidence type="ECO:0008006" key="5">
    <source>
        <dbReference type="Google" id="ProtNLM"/>
    </source>
</evidence>
<feature type="compositionally biased region" description="Polar residues" evidence="2">
    <location>
        <begin position="427"/>
        <end position="437"/>
    </location>
</feature>
<evidence type="ECO:0000313" key="4">
    <source>
        <dbReference type="Proteomes" id="UP000054007"/>
    </source>
</evidence>
<evidence type="ECO:0000256" key="1">
    <source>
        <dbReference type="SAM" id="Coils"/>
    </source>
</evidence>
<feature type="compositionally biased region" description="Acidic residues" evidence="2">
    <location>
        <begin position="490"/>
        <end position="503"/>
    </location>
</feature>
<name>A0A0D7BF88_9AGAR</name>
<evidence type="ECO:0000313" key="3">
    <source>
        <dbReference type="EMBL" id="KIY69187.1"/>
    </source>
</evidence>
<feature type="compositionally biased region" description="Basic and acidic residues" evidence="2">
    <location>
        <begin position="444"/>
        <end position="453"/>
    </location>
</feature>
<keyword evidence="4" id="KW-1185">Reference proteome</keyword>
<dbReference type="STRING" id="1314674.A0A0D7BF88"/>
<feature type="region of interest" description="Disordered" evidence="2">
    <location>
        <begin position="490"/>
        <end position="550"/>
    </location>
</feature>
<organism evidence="3 4">
    <name type="scientific">Cylindrobasidium torrendii FP15055 ss-10</name>
    <dbReference type="NCBI Taxonomy" id="1314674"/>
    <lineage>
        <taxon>Eukaryota</taxon>
        <taxon>Fungi</taxon>
        <taxon>Dikarya</taxon>
        <taxon>Basidiomycota</taxon>
        <taxon>Agaricomycotina</taxon>
        <taxon>Agaricomycetes</taxon>
        <taxon>Agaricomycetidae</taxon>
        <taxon>Agaricales</taxon>
        <taxon>Marasmiineae</taxon>
        <taxon>Physalacriaceae</taxon>
        <taxon>Cylindrobasidium</taxon>
    </lineage>
</organism>
<feature type="coiled-coil region" evidence="1">
    <location>
        <begin position="264"/>
        <end position="298"/>
    </location>
</feature>
<protein>
    <recommendedName>
        <fullName evidence="5">WHIM1 domain-containing protein</fullName>
    </recommendedName>
</protein>
<feature type="compositionally biased region" description="Acidic residues" evidence="2">
    <location>
        <begin position="336"/>
        <end position="354"/>
    </location>
</feature>
<accession>A0A0D7BF88</accession>
<feature type="compositionally biased region" description="Acidic residues" evidence="2">
    <location>
        <begin position="318"/>
        <end position="329"/>
    </location>
</feature>
<keyword evidence="1" id="KW-0175">Coiled coil</keyword>
<dbReference type="AlphaFoldDB" id="A0A0D7BF88"/>
<feature type="compositionally biased region" description="Basic and acidic residues" evidence="2">
    <location>
        <begin position="367"/>
        <end position="401"/>
    </location>
</feature>
<dbReference type="EMBL" id="KN880489">
    <property type="protein sequence ID" value="KIY69187.1"/>
    <property type="molecule type" value="Genomic_DNA"/>
</dbReference>
<evidence type="ECO:0000256" key="2">
    <source>
        <dbReference type="SAM" id="MobiDB-lite"/>
    </source>
</evidence>
<feature type="region of interest" description="Disordered" evidence="2">
    <location>
        <begin position="303"/>
        <end position="473"/>
    </location>
</feature>
<gene>
    <name evidence="3" type="ORF">CYLTODRAFT_350049</name>
</gene>
<reference evidence="3 4" key="1">
    <citation type="journal article" date="2015" name="Fungal Genet. Biol.">
        <title>Evolution of novel wood decay mechanisms in Agaricales revealed by the genome sequences of Fistulina hepatica and Cylindrobasidium torrendii.</title>
        <authorList>
            <person name="Floudas D."/>
            <person name="Held B.W."/>
            <person name="Riley R."/>
            <person name="Nagy L.G."/>
            <person name="Koehler G."/>
            <person name="Ransdell A.S."/>
            <person name="Younus H."/>
            <person name="Chow J."/>
            <person name="Chiniquy J."/>
            <person name="Lipzen A."/>
            <person name="Tritt A."/>
            <person name="Sun H."/>
            <person name="Haridas S."/>
            <person name="LaButti K."/>
            <person name="Ohm R.A."/>
            <person name="Kues U."/>
            <person name="Blanchette R.A."/>
            <person name="Grigoriev I.V."/>
            <person name="Minto R.E."/>
            <person name="Hibbett D.S."/>
        </authorList>
    </citation>
    <scope>NUCLEOTIDE SEQUENCE [LARGE SCALE GENOMIC DNA]</scope>
    <source>
        <strain evidence="3 4">FP15055 ss-10</strain>
    </source>
</reference>
<dbReference type="OrthoDB" id="205403at2759"/>
<dbReference type="PANTHER" id="PTHR42107">
    <property type="entry name" value="YALI0D24453P"/>
    <property type="match status" value="1"/>
</dbReference>